<dbReference type="PROSITE" id="PS51781">
    <property type="entry name" value="SH3B"/>
    <property type="match status" value="2"/>
</dbReference>
<dbReference type="AlphaFoldDB" id="A0A1H7LY32"/>
<organism evidence="5 6">
    <name type="scientific">Pseudobutyrivibrio ruminis</name>
    <dbReference type="NCBI Taxonomy" id="46206"/>
    <lineage>
        <taxon>Bacteria</taxon>
        <taxon>Bacillati</taxon>
        <taxon>Bacillota</taxon>
        <taxon>Clostridia</taxon>
        <taxon>Lachnospirales</taxon>
        <taxon>Lachnospiraceae</taxon>
        <taxon>Pseudobutyrivibrio</taxon>
    </lineage>
</organism>
<sequence>MNNGHRGSSSRRRRLRRRRQLMMAACCLGLVVLVLGTVLIVKKVKGTDDEPVEVAAEVDVANEEPEDGTTVEVVEPEETEDTTDETDAEDPGASTQSEQGASVNVEDIVNASNVGENSTTTYGIDVSKFQGTIDWAQVASSGINFAMIRVGYRDSTTGEIKPDTNAKYNMQEAEKNGIKIGAYFFSTAVTKDEAIEEADWVASYVAQYPITYPVGYNCEGFENSISRQYNLTKDDRSNIAIAFLGEVYNKGYTPIFYASKNEMASDAKWNTSTIGTKYKIWMAWYNQDSSNLATGPSAGFKYDMWQYTNQGTIPGITKKVDVDVAYFGYNGTETAKDTSERATASADVEALMKFTEVNETVTAKSKTNLRDKPSQGADSKVMVTLENGQTATRTGTSTSGWSRVVYNGATYYAVSSYLTTDLSAPAQSTAPAEQAPAAEEAPAQAPGFKTKFTDVNETVTAKEVVNLRSKPSVTDADSQVVATLSAGQTAIRTGINNEYGWSRVEYNGQVLYCVSSYIKVVE</sequence>
<dbReference type="InterPro" id="IPR017853">
    <property type="entry name" value="GH"/>
</dbReference>
<dbReference type="CDD" id="cd06414">
    <property type="entry name" value="GH25_LytC-like"/>
    <property type="match status" value="1"/>
</dbReference>
<dbReference type="GO" id="GO:0016998">
    <property type="term" value="P:cell wall macromolecule catabolic process"/>
    <property type="evidence" value="ECO:0007669"/>
    <property type="project" value="InterPro"/>
</dbReference>
<dbReference type="SMART" id="SM00287">
    <property type="entry name" value="SH3b"/>
    <property type="match status" value="2"/>
</dbReference>
<dbReference type="Proteomes" id="UP000182321">
    <property type="component" value="Unassembled WGS sequence"/>
</dbReference>
<keyword evidence="3" id="KW-1133">Transmembrane helix</keyword>
<feature type="domain" description="SH3b" evidence="4">
    <location>
        <begin position="356"/>
        <end position="422"/>
    </location>
</feature>
<dbReference type="PANTHER" id="PTHR34135:SF2">
    <property type="entry name" value="LYSOZYME"/>
    <property type="match status" value="1"/>
</dbReference>
<dbReference type="Pfam" id="PF01183">
    <property type="entry name" value="Glyco_hydro_25"/>
    <property type="match status" value="1"/>
</dbReference>
<evidence type="ECO:0000256" key="3">
    <source>
        <dbReference type="SAM" id="Phobius"/>
    </source>
</evidence>
<keyword evidence="3" id="KW-0472">Membrane</keyword>
<evidence type="ECO:0000259" key="4">
    <source>
        <dbReference type="PROSITE" id="PS51781"/>
    </source>
</evidence>
<feature type="transmembrane region" description="Helical" evidence="3">
    <location>
        <begin position="21"/>
        <end position="41"/>
    </location>
</feature>
<feature type="region of interest" description="Disordered" evidence="2">
    <location>
        <begin position="428"/>
        <end position="447"/>
    </location>
</feature>
<evidence type="ECO:0000313" key="6">
    <source>
        <dbReference type="Proteomes" id="UP000182321"/>
    </source>
</evidence>
<dbReference type="GO" id="GO:0003796">
    <property type="term" value="F:lysozyme activity"/>
    <property type="evidence" value="ECO:0007669"/>
    <property type="project" value="InterPro"/>
</dbReference>
<dbReference type="InterPro" id="IPR003646">
    <property type="entry name" value="SH3-like_bac-type"/>
</dbReference>
<gene>
    <name evidence="5" type="ORF">SAMN02910377_02482</name>
</gene>
<reference evidence="6" key="1">
    <citation type="submission" date="2016-10" db="EMBL/GenBank/DDBJ databases">
        <authorList>
            <person name="Varghese N."/>
        </authorList>
    </citation>
    <scope>NUCLEOTIDE SEQUENCE [LARGE SCALE GENOMIC DNA]</scope>
    <source>
        <strain evidence="6">ACV-9</strain>
    </source>
</reference>
<dbReference type="PROSITE" id="PS51904">
    <property type="entry name" value="GLYCOSYL_HYDROL_F25_2"/>
    <property type="match status" value="1"/>
</dbReference>
<keyword evidence="3" id="KW-0812">Transmembrane</keyword>
<accession>A0A1H7LY32</accession>
<comment type="similarity">
    <text evidence="1">Belongs to the glycosyl hydrolase 25 family.</text>
</comment>
<evidence type="ECO:0000313" key="5">
    <source>
        <dbReference type="EMBL" id="SEL03749.1"/>
    </source>
</evidence>
<name>A0A1H7LY32_9FIRM</name>
<dbReference type="PANTHER" id="PTHR34135">
    <property type="entry name" value="LYSOZYME"/>
    <property type="match status" value="1"/>
</dbReference>
<feature type="compositionally biased region" description="Low complexity" evidence="2">
    <location>
        <begin position="428"/>
        <end position="446"/>
    </location>
</feature>
<protein>
    <submittedName>
        <fullName evidence="5">SH3 domain-containing protein</fullName>
    </submittedName>
</protein>
<dbReference type="EMBL" id="FNZX01000019">
    <property type="protein sequence ID" value="SEL03749.1"/>
    <property type="molecule type" value="Genomic_DNA"/>
</dbReference>
<dbReference type="GO" id="GO:0009253">
    <property type="term" value="P:peptidoglycan catabolic process"/>
    <property type="evidence" value="ECO:0007669"/>
    <property type="project" value="InterPro"/>
</dbReference>
<dbReference type="SUPFAM" id="SSF51445">
    <property type="entry name" value="(Trans)glycosidases"/>
    <property type="match status" value="1"/>
</dbReference>
<evidence type="ECO:0000256" key="1">
    <source>
        <dbReference type="ARBA" id="ARBA00010646"/>
    </source>
</evidence>
<dbReference type="GO" id="GO:0016052">
    <property type="term" value="P:carbohydrate catabolic process"/>
    <property type="evidence" value="ECO:0007669"/>
    <property type="project" value="TreeGrafter"/>
</dbReference>
<dbReference type="Gene3D" id="3.20.20.80">
    <property type="entry name" value="Glycosidases"/>
    <property type="match status" value="1"/>
</dbReference>
<dbReference type="Gene3D" id="2.30.30.40">
    <property type="entry name" value="SH3 Domains"/>
    <property type="match status" value="2"/>
</dbReference>
<dbReference type="RefSeq" id="WP_074792177.1">
    <property type="nucleotide sequence ID" value="NZ_FNZX01000019.1"/>
</dbReference>
<feature type="domain" description="SH3b" evidence="4">
    <location>
        <begin position="454"/>
        <end position="522"/>
    </location>
</feature>
<proteinExistence type="inferred from homology"/>
<feature type="compositionally biased region" description="Acidic residues" evidence="2">
    <location>
        <begin position="60"/>
        <end position="90"/>
    </location>
</feature>
<feature type="region of interest" description="Disordered" evidence="2">
    <location>
        <begin position="58"/>
        <end position="103"/>
    </location>
</feature>
<dbReference type="InterPro" id="IPR002053">
    <property type="entry name" value="Glyco_hydro_25"/>
</dbReference>
<keyword evidence="6" id="KW-1185">Reference proteome</keyword>
<evidence type="ECO:0000256" key="2">
    <source>
        <dbReference type="SAM" id="MobiDB-lite"/>
    </source>
</evidence>